<organism evidence="5 6">
    <name type="scientific">Vogesella alkaliphila</name>
    <dbReference type="NCBI Taxonomy" id="1193621"/>
    <lineage>
        <taxon>Bacteria</taxon>
        <taxon>Pseudomonadati</taxon>
        <taxon>Pseudomonadota</taxon>
        <taxon>Betaproteobacteria</taxon>
        <taxon>Neisseriales</taxon>
        <taxon>Chromobacteriaceae</taxon>
        <taxon>Vogesella</taxon>
    </lineage>
</organism>
<keyword evidence="3 4" id="KW-0546">Nucleotide metabolism</keyword>
<dbReference type="PIRSF" id="PIRSF006305">
    <property type="entry name" value="Maf"/>
    <property type="match status" value="1"/>
</dbReference>
<comment type="similarity">
    <text evidence="4">Belongs to the Maf family. YceF subfamily.</text>
</comment>
<dbReference type="InterPro" id="IPR003697">
    <property type="entry name" value="Maf-like"/>
</dbReference>
<dbReference type="PANTHER" id="PTHR43213:SF5">
    <property type="entry name" value="BIFUNCTIONAL DTTP_UTP PYROPHOSPHATASE_METHYLTRANSFERASE PROTEIN-RELATED"/>
    <property type="match status" value="1"/>
</dbReference>
<comment type="function">
    <text evidence="4">Nucleoside triphosphate pyrophosphatase that hydrolyzes 7-methyl-GTP (m(7)GTP). May have a dual role in cell division arrest and in preventing the incorporation of modified nucleotides into cellular nucleic acids.</text>
</comment>
<dbReference type="InterPro" id="IPR029001">
    <property type="entry name" value="ITPase-like_fam"/>
</dbReference>
<dbReference type="EMBL" id="BMYW01000001">
    <property type="protein sequence ID" value="GGX78265.1"/>
    <property type="molecule type" value="Genomic_DNA"/>
</dbReference>
<comment type="catalytic activity">
    <reaction evidence="4">
        <text>N(7)-methyl-GTP + H2O = N(7)-methyl-GMP + diphosphate + H(+)</text>
        <dbReference type="Rhea" id="RHEA:58744"/>
        <dbReference type="ChEBI" id="CHEBI:15377"/>
        <dbReference type="ChEBI" id="CHEBI:15378"/>
        <dbReference type="ChEBI" id="CHEBI:33019"/>
        <dbReference type="ChEBI" id="CHEBI:58285"/>
        <dbReference type="ChEBI" id="CHEBI:87133"/>
    </reaction>
</comment>
<feature type="site" description="Important for substrate specificity" evidence="4">
    <location>
        <position position="14"/>
    </location>
</feature>
<feature type="site" description="Important for substrate specificity" evidence="4">
    <location>
        <position position="157"/>
    </location>
</feature>
<dbReference type="EC" id="3.6.1.-" evidence="4"/>
<sequence length="195" mass="20989">MTDMQIVLASTSPYRREIVERLGLPVTTVAPVCDETPLAGETALDTAVRLARSKAMSLAECFPDALIIGGDQVALLDGQQIGKPGSFENGVEMLKWMSGRTVVFHSALALYNSKSGHIQEDVGITRVTLRQLTEQQIRNYLTREPDALHCAGSAKSETLGGALLQKVEADDPNALIGVPLFALVTMLQNEGVEIL</sequence>
<evidence type="ECO:0000256" key="2">
    <source>
        <dbReference type="ARBA" id="ARBA00022801"/>
    </source>
</evidence>
<evidence type="ECO:0000256" key="4">
    <source>
        <dbReference type="HAMAP-Rule" id="MF_00528"/>
    </source>
</evidence>
<comment type="caution">
    <text evidence="5">The sequence shown here is derived from an EMBL/GenBank/DDBJ whole genome shotgun (WGS) entry which is preliminary data.</text>
</comment>
<keyword evidence="6" id="KW-1185">Reference proteome</keyword>
<reference evidence="6" key="1">
    <citation type="journal article" date="2019" name="Int. J. Syst. Evol. Microbiol.">
        <title>The Global Catalogue of Microorganisms (GCM) 10K type strain sequencing project: providing services to taxonomists for standard genome sequencing and annotation.</title>
        <authorList>
            <consortium name="The Broad Institute Genomics Platform"/>
            <consortium name="The Broad Institute Genome Sequencing Center for Infectious Disease"/>
            <person name="Wu L."/>
            <person name="Ma J."/>
        </authorList>
    </citation>
    <scope>NUCLEOTIDE SEQUENCE [LARGE SCALE GENOMIC DNA]</scope>
    <source>
        <strain evidence="6">KCTC 32041</strain>
    </source>
</reference>
<evidence type="ECO:0000256" key="1">
    <source>
        <dbReference type="ARBA" id="ARBA00001968"/>
    </source>
</evidence>
<feature type="site" description="Important for substrate specificity" evidence="4">
    <location>
        <position position="72"/>
    </location>
</feature>
<dbReference type="Gene3D" id="3.90.950.10">
    <property type="match status" value="1"/>
</dbReference>
<dbReference type="CDD" id="cd00555">
    <property type="entry name" value="Maf"/>
    <property type="match status" value="1"/>
</dbReference>
<evidence type="ECO:0000256" key="3">
    <source>
        <dbReference type="ARBA" id="ARBA00023080"/>
    </source>
</evidence>
<comment type="cofactor">
    <cofactor evidence="1 4">
        <name>a divalent metal cation</name>
        <dbReference type="ChEBI" id="CHEBI:60240"/>
    </cofactor>
</comment>
<dbReference type="PANTHER" id="PTHR43213">
    <property type="entry name" value="BIFUNCTIONAL DTTP/UTP PYROPHOSPHATASE/METHYLTRANSFERASE PROTEIN-RELATED"/>
    <property type="match status" value="1"/>
</dbReference>
<name>A0ABQ2YAQ3_9NEIS</name>
<gene>
    <name evidence="5" type="ORF">GCM10011290_02020</name>
</gene>
<evidence type="ECO:0000313" key="6">
    <source>
        <dbReference type="Proteomes" id="UP000600877"/>
    </source>
</evidence>
<dbReference type="Pfam" id="PF02545">
    <property type="entry name" value="Maf"/>
    <property type="match status" value="1"/>
</dbReference>
<comment type="caution">
    <text evidence="4">Lacks conserved residue(s) required for the propagation of feature annotation.</text>
</comment>
<dbReference type="NCBIfam" id="TIGR00172">
    <property type="entry name" value="maf"/>
    <property type="match status" value="1"/>
</dbReference>
<proteinExistence type="inferred from homology"/>
<accession>A0ABQ2YAQ3</accession>
<dbReference type="Proteomes" id="UP000600877">
    <property type="component" value="Unassembled WGS sequence"/>
</dbReference>
<comment type="subcellular location">
    <subcellularLocation>
        <location evidence="4">Cytoplasm</location>
    </subcellularLocation>
</comment>
<keyword evidence="2 4" id="KW-0378">Hydrolase</keyword>
<dbReference type="SUPFAM" id="SSF52972">
    <property type="entry name" value="ITPase-like"/>
    <property type="match status" value="1"/>
</dbReference>
<evidence type="ECO:0000313" key="5">
    <source>
        <dbReference type="EMBL" id="GGX78265.1"/>
    </source>
</evidence>
<keyword evidence="4" id="KW-0963">Cytoplasm</keyword>
<protein>
    <recommendedName>
        <fullName evidence="4">7-methyl-GTP pyrophosphatase</fullName>
        <shortName evidence="4">m(7)GTP pyrophosphatase</shortName>
        <ecNumber evidence="4">3.6.1.-</ecNumber>
    </recommendedName>
</protein>
<dbReference type="HAMAP" id="MF_00528">
    <property type="entry name" value="Maf"/>
    <property type="match status" value="1"/>
</dbReference>
<feature type="active site" description="Proton acceptor" evidence="4">
    <location>
        <position position="71"/>
    </location>
</feature>